<evidence type="ECO:0000256" key="1">
    <source>
        <dbReference type="SAM" id="MobiDB-lite"/>
    </source>
</evidence>
<evidence type="ECO:0000313" key="4">
    <source>
        <dbReference type="Proteomes" id="UP000198765"/>
    </source>
</evidence>
<evidence type="ECO:0000313" key="3">
    <source>
        <dbReference type="EMBL" id="SBT50992.1"/>
    </source>
</evidence>
<dbReference type="PATRIC" id="fig|299146.4.peg.4033"/>
<gene>
    <name evidence="3" type="ORF">GA0070621_3897</name>
</gene>
<proteinExistence type="predicted"/>
<reference evidence="3 4" key="1">
    <citation type="submission" date="2016-06" db="EMBL/GenBank/DDBJ databases">
        <authorList>
            <person name="Kjaerup R.B."/>
            <person name="Dalgaard T.S."/>
            <person name="Juul-Madsen H.R."/>
        </authorList>
    </citation>
    <scope>NUCLEOTIDE SEQUENCE [LARGE SCALE GENOMIC DNA]</scope>
    <source>
        <strain evidence="3 4">DSM 45248</strain>
    </source>
</reference>
<name>A0A1A9A454_9ACTN</name>
<dbReference type="AlphaFoldDB" id="A0A1A9A454"/>
<sequence length="66" mass="6480">MAGDAESGTARELLMVLVVAGAGLLLAVLAAFAPWPQWPGHAAPASLVELHGPDEGQPPAAGPTAG</sequence>
<dbReference type="Proteomes" id="UP000198765">
    <property type="component" value="Chromosome I"/>
</dbReference>
<keyword evidence="4" id="KW-1185">Reference proteome</keyword>
<organism evidence="3 4">
    <name type="scientific">Micromonospora narathiwatensis</name>
    <dbReference type="NCBI Taxonomy" id="299146"/>
    <lineage>
        <taxon>Bacteria</taxon>
        <taxon>Bacillati</taxon>
        <taxon>Actinomycetota</taxon>
        <taxon>Actinomycetes</taxon>
        <taxon>Micromonosporales</taxon>
        <taxon>Micromonosporaceae</taxon>
        <taxon>Micromonospora</taxon>
    </lineage>
</organism>
<keyword evidence="2" id="KW-0812">Transmembrane</keyword>
<evidence type="ECO:0000256" key="2">
    <source>
        <dbReference type="SAM" id="Phobius"/>
    </source>
</evidence>
<dbReference type="RefSeq" id="WP_091197884.1">
    <property type="nucleotide sequence ID" value="NZ_LT594324.1"/>
</dbReference>
<feature type="region of interest" description="Disordered" evidence="1">
    <location>
        <begin position="46"/>
        <end position="66"/>
    </location>
</feature>
<dbReference type="OrthoDB" id="3399612at2"/>
<keyword evidence="2" id="KW-1133">Transmembrane helix</keyword>
<dbReference type="EMBL" id="LT594324">
    <property type="protein sequence ID" value="SBT50992.1"/>
    <property type="molecule type" value="Genomic_DNA"/>
</dbReference>
<accession>A0A1A9A454</accession>
<keyword evidence="2" id="KW-0472">Membrane</keyword>
<feature type="transmembrane region" description="Helical" evidence="2">
    <location>
        <begin position="12"/>
        <end position="35"/>
    </location>
</feature>
<protein>
    <submittedName>
        <fullName evidence="3">Uncharacterized protein</fullName>
    </submittedName>
</protein>